<evidence type="ECO:0000313" key="2">
    <source>
        <dbReference type="EMBL" id="CDM37661.1"/>
    </source>
</evidence>
<dbReference type="Proteomes" id="UP000030686">
    <property type="component" value="Unassembled WGS sequence"/>
</dbReference>
<keyword evidence="3" id="KW-1185">Reference proteome</keyword>
<evidence type="ECO:0000313" key="3">
    <source>
        <dbReference type="Proteomes" id="UP000030686"/>
    </source>
</evidence>
<evidence type="ECO:0000256" key="1">
    <source>
        <dbReference type="SAM" id="MobiDB-lite"/>
    </source>
</evidence>
<feature type="compositionally biased region" description="Basic and acidic residues" evidence="1">
    <location>
        <begin position="1"/>
        <end position="12"/>
    </location>
</feature>
<sequence length="73" mass="8001">MAAYVDPRKPVADSEFSPLEDSRSFHDASSSSPGVATPSPSRCDCLAETPCQCAYEHEYSVHWCKIAQGCFGW</sequence>
<dbReference type="EMBL" id="HG792021">
    <property type="protein sequence ID" value="CDM37661.1"/>
    <property type="molecule type" value="Genomic_DNA"/>
</dbReference>
<dbReference type="AlphaFoldDB" id="W6QNW0"/>
<proteinExistence type="predicted"/>
<accession>W6QNW0</accession>
<gene>
    <name evidence="2" type="ORF">PROQFM164_S07g000009</name>
</gene>
<organism evidence="2 3">
    <name type="scientific">Penicillium roqueforti (strain FM164)</name>
    <dbReference type="NCBI Taxonomy" id="1365484"/>
    <lineage>
        <taxon>Eukaryota</taxon>
        <taxon>Fungi</taxon>
        <taxon>Dikarya</taxon>
        <taxon>Ascomycota</taxon>
        <taxon>Pezizomycotina</taxon>
        <taxon>Eurotiomycetes</taxon>
        <taxon>Eurotiomycetidae</taxon>
        <taxon>Eurotiales</taxon>
        <taxon>Aspergillaceae</taxon>
        <taxon>Penicillium</taxon>
    </lineage>
</organism>
<protein>
    <submittedName>
        <fullName evidence="2">Uncharacterized protein</fullName>
    </submittedName>
</protein>
<feature type="region of interest" description="Disordered" evidence="1">
    <location>
        <begin position="1"/>
        <end position="42"/>
    </location>
</feature>
<reference evidence="2" key="1">
    <citation type="journal article" date="2014" name="Nat. Commun.">
        <title>Multiple recent horizontal transfers of a large genomic region in cheese making fungi.</title>
        <authorList>
            <person name="Cheeseman K."/>
            <person name="Ropars J."/>
            <person name="Renault P."/>
            <person name="Dupont J."/>
            <person name="Gouzy J."/>
            <person name="Branca A."/>
            <person name="Abraham A.L."/>
            <person name="Ceppi M."/>
            <person name="Conseiller E."/>
            <person name="Debuchy R."/>
            <person name="Malagnac F."/>
            <person name="Goarin A."/>
            <person name="Silar P."/>
            <person name="Lacoste S."/>
            <person name="Sallet E."/>
            <person name="Bensimon A."/>
            <person name="Giraud T."/>
            <person name="Brygoo Y."/>
        </authorList>
    </citation>
    <scope>NUCLEOTIDE SEQUENCE [LARGE SCALE GENOMIC DNA]</scope>
    <source>
        <strain evidence="2">FM164</strain>
    </source>
</reference>
<name>W6QNW0_PENRF</name>